<dbReference type="SUPFAM" id="SSF55874">
    <property type="entry name" value="ATPase domain of HSP90 chaperone/DNA topoisomerase II/histidine kinase"/>
    <property type="match status" value="1"/>
</dbReference>
<feature type="domain" description="Histidine kinase" evidence="15">
    <location>
        <begin position="487"/>
        <end position="593"/>
    </location>
</feature>
<evidence type="ECO:0000256" key="8">
    <source>
        <dbReference type="ARBA" id="ARBA00022741"/>
    </source>
</evidence>
<gene>
    <name evidence="17" type="ORF">HHU08_07650</name>
</gene>
<dbReference type="PANTHER" id="PTHR34220">
    <property type="entry name" value="SENSOR HISTIDINE KINASE YPDA"/>
    <property type="match status" value="1"/>
</dbReference>
<evidence type="ECO:0000256" key="6">
    <source>
        <dbReference type="ARBA" id="ARBA00022679"/>
    </source>
</evidence>
<dbReference type="RefSeq" id="WP_169188172.1">
    <property type="nucleotide sequence ID" value="NZ_JABBPK010000001.1"/>
</dbReference>
<evidence type="ECO:0000256" key="7">
    <source>
        <dbReference type="ARBA" id="ARBA00022692"/>
    </source>
</evidence>
<reference evidence="17 18" key="1">
    <citation type="submission" date="2020-04" db="EMBL/GenBank/DDBJ databases">
        <title>Bacillus sp. UniB3 isolated from commercial digestive syrup.</title>
        <authorList>
            <person name="Thorat V."/>
            <person name="Kirdat K."/>
            <person name="Tiwarekar B."/>
            <person name="Yadav A."/>
        </authorList>
    </citation>
    <scope>NUCLEOTIDE SEQUENCE [LARGE SCALE GENOMIC DNA]</scope>
    <source>
        <strain evidence="17 18">UniB3</strain>
    </source>
</reference>
<sequence>MIFKRIQLFKLGQAPLKRKLIITYMIMTVIPMGILGYITYTQNTKAIEEQVGEYIPRLLNQANKNIENELILLNDLPNAIYNSKEIMSILRSTPYKEKSAFLQEQYTVESFLSNNYLNSNQSDILAAFLITNNGNYISTKTPFKGMDFEDSILPFGEIHDLAGEMPIILPNKTTLTFEKNIPFILVVNELTDFENRESLGSLLFAVDVTFIEKILNDIDKEERANIWLMDEDGYIIYHPDKTLIGQIDGGLVDYPLVNGSFRTTEYAKENVLYSMNQSTNKHWILAHSIPMKYLTERTDIVKNYTLSIFFILTIVSTIISIFIAWSVTKPIKHLGKVMKEVEDGNLHVTITPTNKDEVGQLAESFQSMLEQLRILIQKNYEIELQQRNAQIYALQSQINPHFMYNTLETIGAVIEEEDPETAVDMVGILGQMLRYSLSSSENLVPLQTELTHIKNYLRLQKIRFEDRVNYEMVGEDQIPLYYSPKFIIQPIIENTFKYGMKLRKVLIISIAILVEDGKLKIVIKDNGPGIEEEKLQSIQKNLNKQDYFTRESGVGLTNVHARIKMLFSDKYGITIESKQSIGTTVTILLPLIQDPCIVYENRLEGGRENGEN</sequence>
<dbReference type="GO" id="GO:0005886">
    <property type="term" value="C:plasma membrane"/>
    <property type="evidence" value="ECO:0007669"/>
    <property type="project" value="UniProtKB-SubCell"/>
</dbReference>
<comment type="catalytic activity">
    <reaction evidence="1">
        <text>ATP + protein L-histidine = ADP + protein N-phospho-L-histidine.</text>
        <dbReference type="EC" id="2.7.13.3"/>
    </reaction>
</comment>
<comment type="subcellular location">
    <subcellularLocation>
        <location evidence="2">Cell membrane</location>
        <topology evidence="2">Multi-pass membrane protein</topology>
    </subcellularLocation>
</comment>
<keyword evidence="9 17" id="KW-0418">Kinase</keyword>
<evidence type="ECO:0000256" key="11">
    <source>
        <dbReference type="ARBA" id="ARBA00022989"/>
    </source>
</evidence>
<keyword evidence="12" id="KW-0902">Two-component regulatory system</keyword>
<dbReference type="InterPro" id="IPR005467">
    <property type="entry name" value="His_kinase_dom"/>
</dbReference>
<keyword evidence="18" id="KW-1185">Reference proteome</keyword>
<feature type="domain" description="HAMP" evidence="16">
    <location>
        <begin position="325"/>
        <end position="377"/>
    </location>
</feature>
<dbReference type="PRINTS" id="PR00344">
    <property type="entry name" value="BCTRLSENSOR"/>
</dbReference>
<evidence type="ECO:0000256" key="14">
    <source>
        <dbReference type="SAM" id="Phobius"/>
    </source>
</evidence>
<keyword evidence="13 14" id="KW-0472">Membrane</keyword>
<keyword evidence="7 14" id="KW-0812">Transmembrane</keyword>
<dbReference type="InterPro" id="IPR050640">
    <property type="entry name" value="Bact_2-comp_sensor_kinase"/>
</dbReference>
<evidence type="ECO:0000256" key="3">
    <source>
        <dbReference type="ARBA" id="ARBA00012438"/>
    </source>
</evidence>
<evidence type="ECO:0000256" key="13">
    <source>
        <dbReference type="ARBA" id="ARBA00023136"/>
    </source>
</evidence>
<dbReference type="InterPro" id="IPR003594">
    <property type="entry name" value="HATPase_dom"/>
</dbReference>
<dbReference type="Gene3D" id="6.10.340.10">
    <property type="match status" value="1"/>
</dbReference>
<name>A0A7Y0PMW7_9BACI</name>
<evidence type="ECO:0000313" key="18">
    <source>
        <dbReference type="Proteomes" id="UP000588491"/>
    </source>
</evidence>
<keyword evidence="6" id="KW-0808">Transferase</keyword>
<dbReference type="EMBL" id="JABBPK010000001">
    <property type="protein sequence ID" value="NMO76864.1"/>
    <property type="molecule type" value="Genomic_DNA"/>
</dbReference>
<dbReference type="PROSITE" id="PS50109">
    <property type="entry name" value="HIS_KIN"/>
    <property type="match status" value="1"/>
</dbReference>
<evidence type="ECO:0000259" key="16">
    <source>
        <dbReference type="PROSITE" id="PS50885"/>
    </source>
</evidence>
<dbReference type="EC" id="2.7.13.3" evidence="3"/>
<dbReference type="PROSITE" id="PS50885">
    <property type="entry name" value="HAMP"/>
    <property type="match status" value="1"/>
</dbReference>
<dbReference type="Pfam" id="PF00672">
    <property type="entry name" value="HAMP"/>
    <property type="match status" value="1"/>
</dbReference>
<dbReference type="SMART" id="SM00387">
    <property type="entry name" value="HATPase_c"/>
    <property type="match status" value="1"/>
</dbReference>
<dbReference type="InterPro" id="IPR004358">
    <property type="entry name" value="Sig_transdc_His_kin-like_C"/>
</dbReference>
<dbReference type="Pfam" id="PF02518">
    <property type="entry name" value="HATPase_c"/>
    <property type="match status" value="1"/>
</dbReference>
<evidence type="ECO:0000256" key="1">
    <source>
        <dbReference type="ARBA" id="ARBA00000085"/>
    </source>
</evidence>
<dbReference type="AlphaFoldDB" id="A0A7Y0PMW7"/>
<organism evidence="17 18">
    <name type="scientific">Niallia alba</name>
    <dbReference type="NCBI Taxonomy" id="2729105"/>
    <lineage>
        <taxon>Bacteria</taxon>
        <taxon>Bacillati</taxon>
        <taxon>Bacillota</taxon>
        <taxon>Bacilli</taxon>
        <taxon>Bacillales</taxon>
        <taxon>Bacillaceae</taxon>
        <taxon>Niallia</taxon>
    </lineage>
</organism>
<evidence type="ECO:0000256" key="5">
    <source>
        <dbReference type="ARBA" id="ARBA00022553"/>
    </source>
</evidence>
<feature type="transmembrane region" description="Helical" evidence="14">
    <location>
        <begin position="304"/>
        <end position="328"/>
    </location>
</feature>
<dbReference type="InterPro" id="IPR036890">
    <property type="entry name" value="HATPase_C_sf"/>
</dbReference>
<keyword evidence="4" id="KW-1003">Cell membrane</keyword>
<protein>
    <recommendedName>
        <fullName evidence="3">histidine kinase</fullName>
        <ecNumber evidence="3">2.7.13.3</ecNumber>
    </recommendedName>
</protein>
<evidence type="ECO:0000256" key="10">
    <source>
        <dbReference type="ARBA" id="ARBA00022840"/>
    </source>
</evidence>
<proteinExistence type="predicted"/>
<evidence type="ECO:0000256" key="4">
    <source>
        <dbReference type="ARBA" id="ARBA00022475"/>
    </source>
</evidence>
<dbReference type="PANTHER" id="PTHR34220:SF11">
    <property type="entry name" value="SENSOR PROTEIN KINASE HPTS"/>
    <property type="match status" value="1"/>
</dbReference>
<dbReference type="GO" id="GO:0005524">
    <property type="term" value="F:ATP binding"/>
    <property type="evidence" value="ECO:0007669"/>
    <property type="project" value="UniProtKB-KW"/>
</dbReference>
<keyword evidence="8" id="KW-0547">Nucleotide-binding</keyword>
<feature type="transmembrane region" description="Helical" evidence="14">
    <location>
        <begin position="21"/>
        <end position="40"/>
    </location>
</feature>
<dbReference type="Gene3D" id="3.30.565.10">
    <property type="entry name" value="Histidine kinase-like ATPase, C-terminal domain"/>
    <property type="match status" value="1"/>
</dbReference>
<keyword evidence="5" id="KW-0597">Phosphoprotein</keyword>
<keyword evidence="11 14" id="KW-1133">Transmembrane helix</keyword>
<dbReference type="InterPro" id="IPR003660">
    <property type="entry name" value="HAMP_dom"/>
</dbReference>
<dbReference type="Proteomes" id="UP000588491">
    <property type="component" value="Unassembled WGS sequence"/>
</dbReference>
<evidence type="ECO:0000256" key="9">
    <source>
        <dbReference type="ARBA" id="ARBA00022777"/>
    </source>
</evidence>
<dbReference type="CDD" id="cd06225">
    <property type="entry name" value="HAMP"/>
    <property type="match status" value="1"/>
</dbReference>
<keyword evidence="10" id="KW-0067">ATP-binding</keyword>
<dbReference type="InterPro" id="IPR010559">
    <property type="entry name" value="Sig_transdc_His_kin_internal"/>
</dbReference>
<dbReference type="CDD" id="cd18774">
    <property type="entry name" value="PDC2_HK_sensor"/>
    <property type="match status" value="1"/>
</dbReference>
<dbReference type="SUPFAM" id="SSF158472">
    <property type="entry name" value="HAMP domain-like"/>
    <property type="match status" value="1"/>
</dbReference>
<dbReference type="SMART" id="SM00304">
    <property type="entry name" value="HAMP"/>
    <property type="match status" value="1"/>
</dbReference>
<evidence type="ECO:0000259" key="15">
    <source>
        <dbReference type="PROSITE" id="PS50109"/>
    </source>
</evidence>
<dbReference type="Pfam" id="PF06580">
    <property type="entry name" value="His_kinase"/>
    <property type="match status" value="1"/>
</dbReference>
<dbReference type="Gene3D" id="3.30.450.20">
    <property type="entry name" value="PAS domain"/>
    <property type="match status" value="2"/>
</dbReference>
<evidence type="ECO:0000313" key="17">
    <source>
        <dbReference type="EMBL" id="NMO76864.1"/>
    </source>
</evidence>
<accession>A0A7Y0PMW7</accession>
<evidence type="ECO:0000256" key="2">
    <source>
        <dbReference type="ARBA" id="ARBA00004651"/>
    </source>
</evidence>
<evidence type="ECO:0000256" key="12">
    <source>
        <dbReference type="ARBA" id="ARBA00023012"/>
    </source>
</evidence>
<comment type="caution">
    <text evidence="17">The sequence shown here is derived from an EMBL/GenBank/DDBJ whole genome shotgun (WGS) entry which is preliminary data.</text>
</comment>
<dbReference type="GO" id="GO:0000155">
    <property type="term" value="F:phosphorelay sensor kinase activity"/>
    <property type="evidence" value="ECO:0007669"/>
    <property type="project" value="InterPro"/>
</dbReference>